<evidence type="ECO:0000256" key="8">
    <source>
        <dbReference type="ARBA" id="ARBA00022777"/>
    </source>
</evidence>
<dbReference type="PROSITE" id="PS50927">
    <property type="entry name" value="BULB_LECTIN"/>
    <property type="match status" value="1"/>
</dbReference>
<dbReference type="EC" id="2.7.11.1" evidence="17"/>
<dbReference type="InterPro" id="IPR011009">
    <property type="entry name" value="Kinase-like_dom_sf"/>
</dbReference>
<feature type="domain" description="Apple" evidence="20">
    <location>
        <begin position="121"/>
        <end position="206"/>
    </location>
</feature>
<protein>
    <recommendedName>
        <fullName evidence="17">Receptor-like serine/threonine-protein kinase</fullName>
        <ecNumber evidence="17">2.7.11.1</ecNumber>
    </recommendedName>
</protein>
<dbReference type="SUPFAM" id="SSF56112">
    <property type="entry name" value="Protein kinase-like (PK-like)"/>
    <property type="match status" value="1"/>
</dbReference>
<evidence type="ECO:0000256" key="9">
    <source>
        <dbReference type="ARBA" id="ARBA00022840"/>
    </source>
</evidence>
<keyword evidence="4 17" id="KW-0808">Transferase</keyword>
<dbReference type="Pfam" id="PF11883">
    <property type="entry name" value="DUF3403"/>
    <property type="match status" value="1"/>
</dbReference>
<dbReference type="CDD" id="cd00028">
    <property type="entry name" value="B_lectin"/>
    <property type="match status" value="1"/>
</dbReference>
<keyword evidence="8 17" id="KW-0418">Kinase</keyword>
<keyword evidence="11" id="KW-0472">Membrane</keyword>
<evidence type="ECO:0000256" key="11">
    <source>
        <dbReference type="ARBA" id="ARBA00023136"/>
    </source>
</evidence>
<dbReference type="Pfam" id="PF00954">
    <property type="entry name" value="S_locus_glycop"/>
    <property type="match status" value="2"/>
</dbReference>
<sequence>MTTINSHQLGDTSSVIVTSVVVNGDEISLTYSILDGSPGLHARLSYSGQYEFRIWNSTTSVPEWTVLEVHPGSGCDHYASCGPFSYCDVTEDVPKCKCLDGFEPNGTSTSAGCVRKEPLKCGEKDHFVTLKDMKMPATPVFVGNRSFDGCAAECLSNCSCTAYAYANLTETISGGDQLRCSLWFDELMDMGKYVLITSDHLYLRLPGSTEEMDKCKAYIPVFILFFLSSVCQSNDQLTQAKPLYPGDTLISAGGDFALGFFSPSRSNNNKSLYIGIWYNQLPLSERAVVWVANRDSPVTTPSAQLAITNSSELVLSDAAGQILWTAANNATTGGAGAVAVLQSSGNLILRAPNGTEIWQSFDHLTDTILPTMKVLIRYKGQPAPRFFAWKGPDDPSTGDISRGVDPDSNLQFFTWNGTVPYCRTAVFNDASLSSSTFQSNTTTSIFSQAFVTSGDELYYMYRISDGSPYARVMLDYTGKLKLLSWNNDTSSWSVISENPSAVCDLYASCGPFGFCDHTAPVPTCRCLDGFELVDGSNSSRGCRRKEELNCGKKTYFVPLPGMKVPDKFTRIWNTSFDQCAAECTANCSCIAYAYANMSKYGRTTDTSRCLVWTGNLIDMRKEDFQAHQGILEGTMEVAVKRLSKGSGQGTEEFRNEVVLISKLQHKNLVKLLGCCIHEDEKMLVYEYLPNKSLDSFLFDSARKPMLQWPTRFKIIKGIARGIMYLHHDSRLTIIHRDLKASNVLLDKEMSPKISDFGMARIFYSDKLEANTNRVVGTYGYMSHEYAMEGAFSVKSDTYSFGVLLLEIVSGLKISSPQLITDFPNLIVYDLLCVQDSPDYRPLMSAVVFMLENKTTPLPVPKQPVYFARRDAKHVQSTDNRVFSVNGMSLTALEGR</sequence>
<dbReference type="Pfam" id="PF01453">
    <property type="entry name" value="B_lectin"/>
    <property type="match status" value="1"/>
</dbReference>
<keyword evidence="12" id="KW-1015">Disulfide bond</keyword>
<dbReference type="PROSITE" id="PS50011">
    <property type="entry name" value="PROTEIN_KINASE_DOM"/>
    <property type="match status" value="1"/>
</dbReference>
<dbReference type="Pfam" id="PF08276">
    <property type="entry name" value="PAN_2"/>
    <property type="match status" value="2"/>
</dbReference>
<keyword evidence="9 17" id="KW-0067">ATP-binding</keyword>
<name>A0AAV5EUJ7_ELECO</name>
<proteinExistence type="inferred from homology"/>
<keyword evidence="3" id="KW-0245">EGF-like domain</keyword>
<comment type="caution">
    <text evidence="21">The sequence shown here is derived from an EMBL/GenBank/DDBJ whole genome shotgun (WGS) entry which is preliminary data.</text>
</comment>
<dbReference type="GO" id="GO:0051707">
    <property type="term" value="P:response to other organism"/>
    <property type="evidence" value="ECO:0007669"/>
    <property type="project" value="UniProtKB-ARBA"/>
</dbReference>
<dbReference type="SMART" id="SM00473">
    <property type="entry name" value="PAN_AP"/>
    <property type="match status" value="2"/>
</dbReference>
<reference evidence="21" key="2">
    <citation type="submission" date="2021-12" db="EMBL/GenBank/DDBJ databases">
        <title>Resequencing data analysis of finger millet.</title>
        <authorList>
            <person name="Hatakeyama M."/>
            <person name="Aluri S."/>
            <person name="Balachadran M.T."/>
            <person name="Sivarajan S.R."/>
            <person name="Poveda L."/>
            <person name="Shimizu-Inatsugi R."/>
            <person name="Schlapbach R."/>
            <person name="Sreeman S.M."/>
            <person name="Shimizu K.K."/>
        </authorList>
    </citation>
    <scope>NUCLEOTIDE SEQUENCE</scope>
</reference>
<dbReference type="GO" id="GO:0048544">
    <property type="term" value="P:recognition of pollen"/>
    <property type="evidence" value="ECO:0007669"/>
    <property type="project" value="InterPro"/>
</dbReference>
<gene>
    <name evidence="21" type="primary">gb14253</name>
    <name evidence="21" type="ORF">PR202_gb14253</name>
</gene>
<dbReference type="Gene3D" id="2.90.10.10">
    <property type="entry name" value="Bulb-type lectin domain"/>
    <property type="match status" value="1"/>
</dbReference>
<keyword evidence="6" id="KW-0732">Signal</keyword>
<keyword evidence="5" id="KW-0812">Transmembrane</keyword>
<keyword evidence="7 17" id="KW-0547">Nucleotide-binding</keyword>
<dbReference type="EMBL" id="BQKI01000079">
    <property type="protein sequence ID" value="GJN26330.1"/>
    <property type="molecule type" value="Genomic_DNA"/>
</dbReference>
<dbReference type="PIRSF" id="PIRSF000641">
    <property type="entry name" value="SRK"/>
    <property type="match status" value="1"/>
</dbReference>
<dbReference type="Gene3D" id="1.10.510.10">
    <property type="entry name" value="Transferase(Phosphotransferase) domain 1"/>
    <property type="match status" value="1"/>
</dbReference>
<evidence type="ECO:0000256" key="12">
    <source>
        <dbReference type="ARBA" id="ARBA00023157"/>
    </source>
</evidence>
<evidence type="ECO:0000256" key="3">
    <source>
        <dbReference type="ARBA" id="ARBA00022536"/>
    </source>
</evidence>
<evidence type="ECO:0000256" key="17">
    <source>
        <dbReference type="PIRNR" id="PIRNR000641"/>
    </source>
</evidence>
<keyword evidence="14" id="KW-0325">Glycoprotein</keyword>
<dbReference type="PANTHER" id="PTHR32444:SF142">
    <property type="entry name" value="RECEPTOR-LIKE SERINE_THREONINE-PROTEIN KINASE"/>
    <property type="match status" value="1"/>
</dbReference>
<evidence type="ECO:0000256" key="6">
    <source>
        <dbReference type="ARBA" id="ARBA00022729"/>
    </source>
</evidence>
<dbReference type="SUPFAM" id="SSF51110">
    <property type="entry name" value="alpha-D-mannose-specific plant lectins"/>
    <property type="match status" value="1"/>
</dbReference>
<comment type="similarity">
    <text evidence="17">Belongs to the protein kinase superfamily. Ser/Thr protein kinase family.</text>
</comment>
<evidence type="ECO:0000256" key="4">
    <source>
        <dbReference type="ARBA" id="ARBA00022679"/>
    </source>
</evidence>
<dbReference type="GO" id="GO:0004674">
    <property type="term" value="F:protein serine/threonine kinase activity"/>
    <property type="evidence" value="ECO:0007669"/>
    <property type="project" value="UniProtKB-KW"/>
</dbReference>
<dbReference type="InterPro" id="IPR024171">
    <property type="entry name" value="SRK-like_kinase"/>
</dbReference>
<reference evidence="21" key="1">
    <citation type="journal article" date="2018" name="DNA Res.">
        <title>Multiple hybrid de novo genome assembly of finger millet, an orphan allotetraploid crop.</title>
        <authorList>
            <person name="Hatakeyama M."/>
            <person name="Aluri S."/>
            <person name="Balachadran M.T."/>
            <person name="Sivarajan S.R."/>
            <person name="Patrignani A."/>
            <person name="Gruter S."/>
            <person name="Poveda L."/>
            <person name="Shimizu-Inatsugi R."/>
            <person name="Baeten J."/>
            <person name="Francoijs K.J."/>
            <person name="Nataraja K.N."/>
            <person name="Reddy Y.A.N."/>
            <person name="Phadnis S."/>
            <person name="Ravikumar R.L."/>
            <person name="Schlapbach R."/>
            <person name="Sreeman S.M."/>
            <person name="Shimizu K.K."/>
        </authorList>
    </citation>
    <scope>NUCLEOTIDE SEQUENCE</scope>
</reference>
<evidence type="ECO:0000256" key="13">
    <source>
        <dbReference type="ARBA" id="ARBA00023170"/>
    </source>
</evidence>
<dbReference type="InterPro" id="IPR036426">
    <property type="entry name" value="Bulb-type_lectin_dom_sf"/>
</dbReference>
<dbReference type="InterPro" id="IPR008271">
    <property type="entry name" value="Ser/Thr_kinase_AS"/>
</dbReference>
<comment type="subcellular location">
    <subcellularLocation>
        <location evidence="1">Membrane</location>
        <topology evidence="1">Single-pass type I membrane protein</topology>
    </subcellularLocation>
</comment>
<evidence type="ECO:0000256" key="16">
    <source>
        <dbReference type="ARBA" id="ARBA00048679"/>
    </source>
</evidence>
<evidence type="ECO:0000259" key="20">
    <source>
        <dbReference type="PROSITE" id="PS50948"/>
    </source>
</evidence>
<dbReference type="GO" id="GO:0005524">
    <property type="term" value="F:ATP binding"/>
    <property type="evidence" value="ECO:0007669"/>
    <property type="project" value="UniProtKB-KW"/>
</dbReference>
<evidence type="ECO:0000256" key="15">
    <source>
        <dbReference type="ARBA" id="ARBA00047899"/>
    </source>
</evidence>
<dbReference type="Gene3D" id="3.30.200.20">
    <property type="entry name" value="Phosphorylase Kinase, domain 1"/>
    <property type="match status" value="1"/>
</dbReference>
<organism evidence="21 22">
    <name type="scientific">Eleusine coracana subsp. coracana</name>
    <dbReference type="NCBI Taxonomy" id="191504"/>
    <lineage>
        <taxon>Eukaryota</taxon>
        <taxon>Viridiplantae</taxon>
        <taxon>Streptophyta</taxon>
        <taxon>Embryophyta</taxon>
        <taxon>Tracheophyta</taxon>
        <taxon>Spermatophyta</taxon>
        <taxon>Magnoliopsida</taxon>
        <taxon>Liliopsida</taxon>
        <taxon>Poales</taxon>
        <taxon>Poaceae</taxon>
        <taxon>PACMAD clade</taxon>
        <taxon>Chloridoideae</taxon>
        <taxon>Cynodonteae</taxon>
        <taxon>Eleusininae</taxon>
        <taxon>Eleusine</taxon>
    </lineage>
</organism>
<dbReference type="Proteomes" id="UP001054889">
    <property type="component" value="Unassembled WGS sequence"/>
</dbReference>
<dbReference type="SMART" id="SM00108">
    <property type="entry name" value="B_lectin"/>
    <property type="match status" value="1"/>
</dbReference>
<dbReference type="InterPro" id="IPR000719">
    <property type="entry name" value="Prot_kinase_dom"/>
</dbReference>
<dbReference type="InterPro" id="IPR003609">
    <property type="entry name" value="Pan_app"/>
</dbReference>
<evidence type="ECO:0000256" key="14">
    <source>
        <dbReference type="ARBA" id="ARBA00023180"/>
    </source>
</evidence>
<dbReference type="PROSITE" id="PS50948">
    <property type="entry name" value="PAN"/>
    <property type="match status" value="2"/>
</dbReference>
<dbReference type="SMART" id="SM00220">
    <property type="entry name" value="S_TKc"/>
    <property type="match status" value="1"/>
</dbReference>
<evidence type="ECO:0000259" key="18">
    <source>
        <dbReference type="PROSITE" id="PS50011"/>
    </source>
</evidence>
<dbReference type="InterPro" id="IPR001245">
    <property type="entry name" value="Ser-Thr/Tyr_kinase_cat_dom"/>
</dbReference>
<dbReference type="FunFam" id="2.90.10.10:FF:000014">
    <property type="entry name" value="Serine/threonine-protein kinase"/>
    <property type="match status" value="1"/>
</dbReference>
<evidence type="ECO:0000256" key="10">
    <source>
        <dbReference type="ARBA" id="ARBA00022989"/>
    </source>
</evidence>
<dbReference type="InterPro" id="IPR000858">
    <property type="entry name" value="S_locus_glycoprot_dom"/>
</dbReference>
<comment type="catalytic activity">
    <reaction evidence="16 17">
        <text>L-seryl-[protein] + ATP = O-phospho-L-seryl-[protein] + ADP + H(+)</text>
        <dbReference type="Rhea" id="RHEA:17989"/>
        <dbReference type="Rhea" id="RHEA-COMP:9863"/>
        <dbReference type="Rhea" id="RHEA-COMP:11604"/>
        <dbReference type="ChEBI" id="CHEBI:15378"/>
        <dbReference type="ChEBI" id="CHEBI:29999"/>
        <dbReference type="ChEBI" id="CHEBI:30616"/>
        <dbReference type="ChEBI" id="CHEBI:83421"/>
        <dbReference type="ChEBI" id="CHEBI:456216"/>
        <dbReference type="EC" id="2.7.11.1"/>
    </reaction>
</comment>
<evidence type="ECO:0000256" key="5">
    <source>
        <dbReference type="ARBA" id="ARBA00022692"/>
    </source>
</evidence>
<keyword evidence="10" id="KW-1133">Transmembrane helix</keyword>
<accession>A0AAV5EUJ7</accession>
<evidence type="ECO:0000256" key="2">
    <source>
        <dbReference type="ARBA" id="ARBA00022527"/>
    </source>
</evidence>
<dbReference type="FunFam" id="1.10.510.10:FF:001019">
    <property type="entry name" value="G-type lectin S-receptor-like serine/threonine-protein kinase B120"/>
    <property type="match status" value="1"/>
</dbReference>
<feature type="domain" description="Protein kinase" evidence="18">
    <location>
        <begin position="594"/>
        <end position="895"/>
    </location>
</feature>
<dbReference type="AlphaFoldDB" id="A0AAV5EUJ7"/>
<dbReference type="InterPro" id="IPR021820">
    <property type="entry name" value="S-locus_recpt_kinase_C"/>
</dbReference>
<dbReference type="Pfam" id="PF07714">
    <property type="entry name" value="PK_Tyr_Ser-Thr"/>
    <property type="match status" value="1"/>
</dbReference>
<feature type="domain" description="Apple" evidence="20">
    <location>
        <begin position="550"/>
        <end position="635"/>
    </location>
</feature>
<dbReference type="CDD" id="cd01098">
    <property type="entry name" value="PAN_AP_plant"/>
    <property type="match status" value="2"/>
</dbReference>
<dbReference type="PROSITE" id="PS00108">
    <property type="entry name" value="PROTEIN_KINASE_ST"/>
    <property type="match status" value="1"/>
</dbReference>
<evidence type="ECO:0000313" key="21">
    <source>
        <dbReference type="EMBL" id="GJN26330.1"/>
    </source>
</evidence>
<keyword evidence="2 17" id="KW-0723">Serine/threonine-protein kinase</keyword>
<keyword evidence="22" id="KW-1185">Reference proteome</keyword>
<evidence type="ECO:0000259" key="19">
    <source>
        <dbReference type="PROSITE" id="PS50927"/>
    </source>
</evidence>
<feature type="domain" description="Bulb-type lectin" evidence="19">
    <location>
        <begin position="234"/>
        <end position="362"/>
    </location>
</feature>
<dbReference type="PANTHER" id="PTHR32444">
    <property type="entry name" value="BULB-TYPE LECTIN DOMAIN-CONTAINING PROTEIN"/>
    <property type="match status" value="1"/>
</dbReference>
<dbReference type="GO" id="GO:0016020">
    <property type="term" value="C:membrane"/>
    <property type="evidence" value="ECO:0007669"/>
    <property type="project" value="UniProtKB-SubCell"/>
</dbReference>
<keyword evidence="13" id="KW-0675">Receptor</keyword>
<dbReference type="InterPro" id="IPR001480">
    <property type="entry name" value="Bulb-type_lectin_dom"/>
</dbReference>
<dbReference type="FunFam" id="3.30.200.20:FF:000924">
    <property type="entry name" value="Uncharacterized protein"/>
    <property type="match status" value="1"/>
</dbReference>
<evidence type="ECO:0000256" key="1">
    <source>
        <dbReference type="ARBA" id="ARBA00004479"/>
    </source>
</evidence>
<comment type="catalytic activity">
    <reaction evidence="15 17">
        <text>L-threonyl-[protein] + ATP = O-phospho-L-threonyl-[protein] + ADP + H(+)</text>
        <dbReference type="Rhea" id="RHEA:46608"/>
        <dbReference type="Rhea" id="RHEA-COMP:11060"/>
        <dbReference type="Rhea" id="RHEA-COMP:11605"/>
        <dbReference type="ChEBI" id="CHEBI:15378"/>
        <dbReference type="ChEBI" id="CHEBI:30013"/>
        <dbReference type="ChEBI" id="CHEBI:30616"/>
        <dbReference type="ChEBI" id="CHEBI:61977"/>
        <dbReference type="ChEBI" id="CHEBI:456216"/>
        <dbReference type="EC" id="2.7.11.1"/>
    </reaction>
</comment>
<evidence type="ECO:0000313" key="22">
    <source>
        <dbReference type="Proteomes" id="UP001054889"/>
    </source>
</evidence>
<evidence type="ECO:0000256" key="7">
    <source>
        <dbReference type="ARBA" id="ARBA00022741"/>
    </source>
</evidence>